<evidence type="ECO:0000313" key="1">
    <source>
        <dbReference type="EMBL" id="CAG8830814.1"/>
    </source>
</evidence>
<dbReference type="EMBL" id="CAJVQC010099947">
    <property type="protein sequence ID" value="CAG8830814.1"/>
    <property type="molecule type" value="Genomic_DNA"/>
</dbReference>
<protein>
    <submittedName>
        <fullName evidence="1">18047_t:CDS:1</fullName>
    </submittedName>
</protein>
<gene>
    <name evidence="1" type="ORF">RPERSI_LOCUS27926</name>
</gene>
<feature type="non-terminal residue" evidence="1">
    <location>
        <position position="67"/>
    </location>
</feature>
<comment type="caution">
    <text evidence="1">The sequence shown here is derived from an EMBL/GenBank/DDBJ whole genome shotgun (WGS) entry which is preliminary data.</text>
</comment>
<organism evidence="1 2">
    <name type="scientific">Racocetra persica</name>
    <dbReference type="NCBI Taxonomy" id="160502"/>
    <lineage>
        <taxon>Eukaryota</taxon>
        <taxon>Fungi</taxon>
        <taxon>Fungi incertae sedis</taxon>
        <taxon>Mucoromycota</taxon>
        <taxon>Glomeromycotina</taxon>
        <taxon>Glomeromycetes</taxon>
        <taxon>Diversisporales</taxon>
        <taxon>Gigasporaceae</taxon>
        <taxon>Racocetra</taxon>
    </lineage>
</organism>
<accession>A0ACA9SB97</accession>
<reference evidence="1" key="1">
    <citation type="submission" date="2021-06" db="EMBL/GenBank/DDBJ databases">
        <authorList>
            <person name="Kallberg Y."/>
            <person name="Tangrot J."/>
            <person name="Rosling A."/>
        </authorList>
    </citation>
    <scope>NUCLEOTIDE SEQUENCE</scope>
    <source>
        <strain evidence="1">MA461A</strain>
    </source>
</reference>
<dbReference type="Proteomes" id="UP000789920">
    <property type="component" value="Unassembled WGS sequence"/>
</dbReference>
<keyword evidence="2" id="KW-1185">Reference proteome</keyword>
<sequence>MERKDYYKILGVNNNATQKEIKKAYHELALKYHPDKGGDAEKFKEIAEAYEVLSDSNRRKDYDRGGD</sequence>
<evidence type="ECO:0000313" key="2">
    <source>
        <dbReference type="Proteomes" id="UP000789920"/>
    </source>
</evidence>
<proteinExistence type="predicted"/>
<name>A0ACA9SB97_9GLOM</name>